<dbReference type="InterPro" id="IPR019999">
    <property type="entry name" value="Anth_synth_I-like"/>
</dbReference>
<dbReference type="Gene3D" id="3.20.10.10">
    <property type="entry name" value="D-amino Acid Aminotransferase, subunit A, domain 2"/>
    <property type="match status" value="1"/>
</dbReference>
<dbReference type="Pfam" id="PF00425">
    <property type="entry name" value="Chorismate_bind"/>
    <property type="match status" value="1"/>
</dbReference>
<evidence type="ECO:0000313" key="5">
    <source>
        <dbReference type="Proteomes" id="UP001597327"/>
    </source>
</evidence>
<dbReference type="GO" id="GO:0046820">
    <property type="term" value="F:4-amino-4-deoxychorismate synthase activity"/>
    <property type="evidence" value="ECO:0007669"/>
    <property type="project" value="UniProtKB-EC"/>
</dbReference>
<feature type="compositionally biased region" description="Basic and acidic residues" evidence="2">
    <location>
        <begin position="217"/>
        <end position="226"/>
    </location>
</feature>
<dbReference type="InterPro" id="IPR043132">
    <property type="entry name" value="BCAT-like_C"/>
</dbReference>
<dbReference type="RefSeq" id="WP_149890726.1">
    <property type="nucleotide sequence ID" value="NZ_JBHUFA010000001.1"/>
</dbReference>
<dbReference type="PANTHER" id="PTHR11236">
    <property type="entry name" value="AMINOBENZOATE/ANTHRANILATE SYNTHASE"/>
    <property type="match status" value="1"/>
</dbReference>
<dbReference type="InterPro" id="IPR005802">
    <property type="entry name" value="ADC_synth_comp_1"/>
</dbReference>
<dbReference type="InterPro" id="IPR015890">
    <property type="entry name" value="Chorismate_C"/>
</dbReference>
<feature type="domain" description="Chorismate-utilising enzyme C-terminal" evidence="3">
    <location>
        <begin position="128"/>
        <end position="382"/>
    </location>
</feature>
<dbReference type="InterPro" id="IPR043131">
    <property type="entry name" value="BCAT-like_N"/>
</dbReference>
<dbReference type="PRINTS" id="PR00095">
    <property type="entry name" value="ANTSNTHASEI"/>
</dbReference>
<dbReference type="EMBL" id="JBHUFA010000001">
    <property type="protein sequence ID" value="MFD1695545.1"/>
    <property type="molecule type" value="Genomic_DNA"/>
</dbReference>
<evidence type="ECO:0000256" key="1">
    <source>
        <dbReference type="ARBA" id="ARBA00014472"/>
    </source>
</evidence>
<dbReference type="SUPFAM" id="SSF56322">
    <property type="entry name" value="ADC synthase"/>
    <property type="match status" value="1"/>
</dbReference>
<name>A0ABW4JUG0_9HYPH</name>
<dbReference type="InterPro" id="IPR005801">
    <property type="entry name" value="ADC_synthase"/>
</dbReference>
<keyword evidence="5" id="KW-1185">Reference proteome</keyword>
<keyword evidence="4" id="KW-0808">Transferase</keyword>
<organism evidence="4 5">
    <name type="scientific">Roseibium aestuarii</name>
    <dbReference type="NCBI Taxonomy" id="2600299"/>
    <lineage>
        <taxon>Bacteria</taxon>
        <taxon>Pseudomonadati</taxon>
        <taxon>Pseudomonadota</taxon>
        <taxon>Alphaproteobacteria</taxon>
        <taxon>Hyphomicrobiales</taxon>
        <taxon>Stappiaceae</taxon>
        <taxon>Roseibium</taxon>
    </lineage>
</organism>
<evidence type="ECO:0000259" key="3">
    <source>
        <dbReference type="Pfam" id="PF00425"/>
    </source>
</evidence>
<dbReference type="Pfam" id="PF01063">
    <property type="entry name" value="Aminotran_4"/>
    <property type="match status" value="1"/>
</dbReference>
<dbReference type="NCBIfam" id="TIGR00553">
    <property type="entry name" value="pabB"/>
    <property type="match status" value="1"/>
</dbReference>
<reference evidence="5" key="1">
    <citation type="journal article" date="2019" name="Int. J. Syst. Evol. Microbiol.">
        <title>The Global Catalogue of Microorganisms (GCM) 10K type strain sequencing project: providing services to taxonomists for standard genome sequencing and annotation.</title>
        <authorList>
            <consortium name="The Broad Institute Genomics Platform"/>
            <consortium name="The Broad Institute Genome Sequencing Center for Infectious Disease"/>
            <person name="Wu L."/>
            <person name="Ma J."/>
        </authorList>
    </citation>
    <scope>NUCLEOTIDE SEQUENCE [LARGE SCALE GENOMIC DNA]</scope>
    <source>
        <strain evidence="5">JCM 3369</strain>
    </source>
</reference>
<dbReference type="Gene3D" id="3.60.120.10">
    <property type="entry name" value="Anthranilate synthase"/>
    <property type="match status" value="1"/>
</dbReference>
<dbReference type="PANTHER" id="PTHR11236:SF50">
    <property type="entry name" value="AMINODEOXYCHORISMATE SYNTHASE COMPONENT 1"/>
    <property type="match status" value="1"/>
</dbReference>
<dbReference type="Proteomes" id="UP001597327">
    <property type="component" value="Unassembled WGS sequence"/>
</dbReference>
<gene>
    <name evidence="4" type="primary">pabB</name>
    <name evidence="4" type="ORF">ACFSC7_08445</name>
</gene>
<sequence>MLQDNSVLLLDALGTRKGRLYTAPERILECRSLSDVPAFLADVEAARRAGGHLAGFLAYELGYAFEDKLRQLWQKREQVRTPGQDDLLGWFGVYGGFEEIDLATVERRLAPADPAPVHLSESLFDMDRAAYDEAFRQCQKHLACGDIYQVNFTLRARLSHEGLAESQFLALLRRQPVEHAAFIRLADRAILSLSPELFLERQGQTLRTRPMKGTAPRGRDSREDDRLARELAASEKQRAENIMIVDLMRNDLSRISHPGTVRVRNLCRVERYRSLHQMTTTVEGDLVEGVGFPQIIERLFPCGSITGAPKLSAMMIADRLETSPRGVYTGSIGCVEPSGDFRFNVAIRTLVLRSDGTGEIGTGSGVVHDSGAAPEYDECKLKLKFLHADSTPRFDLLETMAFDPQAGILLKERHLRRLADAAAYFAYPLDPGQVETALEAAIAEGTAPLRLRLTLSERGQVAVAASPLDPVRGDEVWPVAIAPEPIRADLRFRLHKTTNRAFYDEIRTQVAAVTGAREVLFLNEDGFLTEGSFTSLFVLRNGKLLTPALRHGLLPGTLRAALLESGRAMEADLRLEDLRMAERIYVGNSVRGLIPVRMVEA</sequence>
<dbReference type="InterPro" id="IPR036038">
    <property type="entry name" value="Aminotransferase-like"/>
</dbReference>
<dbReference type="InterPro" id="IPR001544">
    <property type="entry name" value="Aminotrans_IV"/>
</dbReference>
<proteinExistence type="predicted"/>
<dbReference type="SUPFAM" id="SSF56752">
    <property type="entry name" value="D-aminoacid aminotransferase-like PLP-dependent enzymes"/>
    <property type="match status" value="1"/>
</dbReference>
<keyword evidence="4" id="KW-0032">Aminotransferase</keyword>
<evidence type="ECO:0000313" key="4">
    <source>
        <dbReference type="EMBL" id="MFD1695545.1"/>
    </source>
</evidence>
<comment type="caution">
    <text evidence="4">The sequence shown here is derived from an EMBL/GenBank/DDBJ whole genome shotgun (WGS) entry which is preliminary data.</text>
</comment>
<accession>A0ABW4JUG0</accession>
<evidence type="ECO:0000256" key="2">
    <source>
        <dbReference type="SAM" id="MobiDB-lite"/>
    </source>
</evidence>
<dbReference type="Gene3D" id="3.30.470.10">
    <property type="match status" value="1"/>
</dbReference>
<protein>
    <recommendedName>
        <fullName evidence="1">Probable branched-chain-amino-acid aminotransferase</fullName>
    </recommendedName>
</protein>
<feature type="region of interest" description="Disordered" evidence="2">
    <location>
        <begin position="205"/>
        <end position="226"/>
    </location>
</feature>